<proteinExistence type="predicted"/>
<reference evidence="1 2" key="1">
    <citation type="submission" date="2019-06" db="EMBL/GenBank/DDBJ databases">
        <title>Draft genome sequence of Clostridium diolis DSM 15410.</title>
        <authorList>
            <person name="Kobayashi H."/>
            <person name="Tanizawa Y."/>
            <person name="Tohno M."/>
        </authorList>
    </citation>
    <scope>NUCLEOTIDE SEQUENCE [LARGE SCALE GENOMIC DNA]</scope>
    <source>
        <strain evidence="1 2">DSM 15410</strain>
    </source>
</reference>
<sequence length="87" mass="10217">MMEYIKAHKYSSNHRNQLLRDKKCGCFYCLKIFSPKEIVDWVEDIGGTGICPYCGTDSIISESSGYQITKEFLIEMKNYWFNKNNNE</sequence>
<name>A0AAV3VYN8_9CLOT</name>
<dbReference type="AlphaFoldDB" id="A0AAV3VYN8"/>
<dbReference type="Proteomes" id="UP000325212">
    <property type="component" value="Unassembled WGS sequence"/>
</dbReference>
<keyword evidence="2" id="KW-1185">Reference proteome</keyword>
<gene>
    <name evidence="1" type="ORF">CDIOL_12300</name>
</gene>
<protein>
    <recommendedName>
        <fullName evidence="3">Cytoplasmic protein</fullName>
    </recommendedName>
</protein>
<accession>A0AAV3VYN8</accession>
<evidence type="ECO:0000313" key="2">
    <source>
        <dbReference type="Proteomes" id="UP000325212"/>
    </source>
</evidence>
<dbReference type="GeneID" id="66345191"/>
<evidence type="ECO:0008006" key="3">
    <source>
        <dbReference type="Google" id="ProtNLM"/>
    </source>
</evidence>
<dbReference type="RefSeq" id="WP_009168800.1">
    <property type="nucleotide sequence ID" value="NZ_BJLA01000003.1"/>
</dbReference>
<dbReference type="EMBL" id="BJLA01000003">
    <property type="protein sequence ID" value="GEA30307.1"/>
    <property type="molecule type" value="Genomic_DNA"/>
</dbReference>
<organism evidence="1 2">
    <name type="scientific">Clostridium diolis</name>
    <dbReference type="NCBI Taxonomy" id="223919"/>
    <lineage>
        <taxon>Bacteria</taxon>
        <taxon>Bacillati</taxon>
        <taxon>Bacillota</taxon>
        <taxon>Clostridia</taxon>
        <taxon>Eubacteriales</taxon>
        <taxon>Clostridiaceae</taxon>
        <taxon>Clostridium</taxon>
    </lineage>
</organism>
<evidence type="ECO:0000313" key="1">
    <source>
        <dbReference type="EMBL" id="GEA30307.1"/>
    </source>
</evidence>
<comment type="caution">
    <text evidence="1">The sequence shown here is derived from an EMBL/GenBank/DDBJ whole genome shotgun (WGS) entry which is preliminary data.</text>
</comment>